<keyword evidence="1" id="KW-0315">Glutamine amidotransferase</keyword>
<dbReference type="Pfam" id="PF07722">
    <property type="entry name" value="Peptidase_C26"/>
    <property type="match status" value="1"/>
</dbReference>
<sequence length="219" mass="24614">METRSGCKRIGITMRAVMAETCPEPRDALALDWAKYMNFVLPDTIWMPVPNLGEDIVEFAEAWQLDGLILSGGNDIGENSLRDRTEQLLLEYCIENAKPVLGVCRGLQLLQTSLGGKLELCEQSEHVATQHSVTITEDPSGTSWTGDRRVNSFHRYGVRVSDLQPSLQALATTRDGWVEAALLENCKVLGVMWHPEREAQYSREDKAVIQWLFGYERCA</sequence>
<dbReference type="InterPro" id="IPR044668">
    <property type="entry name" value="PuuD-like"/>
</dbReference>
<dbReference type="EMBL" id="UOFM01000124">
    <property type="protein sequence ID" value="VAW75206.1"/>
    <property type="molecule type" value="Genomic_DNA"/>
</dbReference>
<dbReference type="PANTHER" id="PTHR43235:SF1">
    <property type="entry name" value="GLUTAMINE AMIDOTRANSFERASE PB2B2.05-RELATED"/>
    <property type="match status" value="1"/>
</dbReference>
<dbReference type="InterPro" id="IPR029062">
    <property type="entry name" value="Class_I_gatase-like"/>
</dbReference>
<keyword evidence="1" id="KW-0808">Transferase</keyword>
<dbReference type="Gene3D" id="3.40.50.880">
    <property type="match status" value="1"/>
</dbReference>
<dbReference type="PANTHER" id="PTHR43235">
    <property type="entry name" value="GLUTAMINE AMIDOTRANSFERASE PB2B2.05-RELATED"/>
    <property type="match status" value="1"/>
</dbReference>
<evidence type="ECO:0000313" key="1">
    <source>
        <dbReference type="EMBL" id="VAW75206.1"/>
    </source>
</evidence>
<dbReference type="GO" id="GO:0033969">
    <property type="term" value="F:gamma-glutamyl-gamma-aminobutyrate hydrolase activity"/>
    <property type="evidence" value="ECO:0007669"/>
    <property type="project" value="TreeGrafter"/>
</dbReference>
<gene>
    <name evidence="1" type="ORF">MNBD_GAMMA14-970</name>
</gene>
<protein>
    <submittedName>
        <fullName evidence="1">Amidotransferase (Type 1 glutamine amidotransferase - GATase1)</fullName>
    </submittedName>
</protein>
<name>A0A3B0Z3B2_9ZZZZ</name>
<dbReference type="InterPro" id="IPR011697">
    <property type="entry name" value="Peptidase_C26"/>
</dbReference>
<dbReference type="PROSITE" id="PS51273">
    <property type="entry name" value="GATASE_TYPE_1"/>
    <property type="match status" value="1"/>
</dbReference>
<dbReference type="SUPFAM" id="SSF52317">
    <property type="entry name" value="Class I glutamine amidotransferase-like"/>
    <property type="match status" value="1"/>
</dbReference>
<dbReference type="GO" id="GO:0005829">
    <property type="term" value="C:cytosol"/>
    <property type="evidence" value="ECO:0007669"/>
    <property type="project" value="TreeGrafter"/>
</dbReference>
<dbReference type="GO" id="GO:0016740">
    <property type="term" value="F:transferase activity"/>
    <property type="evidence" value="ECO:0007669"/>
    <property type="project" value="UniProtKB-KW"/>
</dbReference>
<dbReference type="AlphaFoldDB" id="A0A3B0Z3B2"/>
<reference evidence="1" key="1">
    <citation type="submission" date="2018-06" db="EMBL/GenBank/DDBJ databases">
        <authorList>
            <person name="Zhirakovskaya E."/>
        </authorList>
    </citation>
    <scope>NUCLEOTIDE SEQUENCE</scope>
</reference>
<organism evidence="1">
    <name type="scientific">hydrothermal vent metagenome</name>
    <dbReference type="NCBI Taxonomy" id="652676"/>
    <lineage>
        <taxon>unclassified sequences</taxon>
        <taxon>metagenomes</taxon>
        <taxon>ecological metagenomes</taxon>
    </lineage>
</organism>
<proteinExistence type="predicted"/>
<accession>A0A3B0Z3B2</accession>
<dbReference type="GO" id="GO:0006598">
    <property type="term" value="P:polyamine catabolic process"/>
    <property type="evidence" value="ECO:0007669"/>
    <property type="project" value="TreeGrafter"/>
</dbReference>